<protein>
    <recommendedName>
        <fullName evidence="3">RING-type domain-containing protein</fullName>
    </recommendedName>
</protein>
<sequence length="98" mass="10820">MPADSTLEIYCPRCRWAPDGGAHWQCHCGCIWNTFDTTAVCPQCRYRHRDTQCPTYPGGCGASSPHPDWYHGLDETVAQLVEQALTAPVSVCCTSNES</sequence>
<gene>
    <name evidence="1" type="ORF">IC234_12045</name>
</gene>
<dbReference type="EMBL" id="JACXAC010000004">
    <property type="protein sequence ID" value="MBD2722856.1"/>
    <property type="molecule type" value="Genomic_DNA"/>
</dbReference>
<evidence type="ECO:0000313" key="2">
    <source>
        <dbReference type="Proteomes" id="UP000606003"/>
    </source>
</evidence>
<keyword evidence="2" id="KW-1185">Reference proteome</keyword>
<accession>A0ABR8JSB6</accession>
<proteinExistence type="predicted"/>
<evidence type="ECO:0008006" key="3">
    <source>
        <dbReference type="Google" id="ProtNLM"/>
    </source>
</evidence>
<organism evidence="1 2">
    <name type="scientific">Hymenobacter armeniacus</name>
    <dbReference type="NCBI Taxonomy" id="2771358"/>
    <lineage>
        <taxon>Bacteria</taxon>
        <taxon>Pseudomonadati</taxon>
        <taxon>Bacteroidota</taxon>
        <taxon>Cytophagia</taxon>
        <taxon>Cytophagales</taxon>
        <taxon>Hymenobacteraceae</taxon>
        <taxon>Hymenobacter</taxon>
    </lineage>
</organism>
<dbReference type="RefSeq" id="WP_190924900.1">
    <property type="nucleotide sequence ID" value="NZ_JACXAC010000004.1"/>
</dbReference>
<reference evidence="1 2" key="1">
    <citation type="submission" date="2020-09" db="EMBL/GenBank/DDBJ databases">
        <authorList>
            <person name="Kim M.K."/>
        </authorList>
    </citation>
    <scope>NUCLEOTIDE SEQUENCE [LARGE SCALE GENOMIC DNA]</scope>
    <source>
        <strain evidence="1 2">BT189</strain>
    </source>
</reference>
<dbReference type="Proteomes" id="UP000606003">
    <property type="component" value="Unassembled WGS sequence"/>
</dbReference>
<comment type="caution">
    <text evidence="1">The sequence shown here is derived from an EMBL/GenBank/DDBJ whole genome shotgun (WGS) entry which is preliminary data.</text>
</comment>
<evidence type="ECO:0000313" key="1">
    <source>
        <dbReference type="EMBL" id="MBD2722856.1"/>
    </source>
</evidence>
<name>A0ABR8JSB6_9BACT</name>